<organism evidence="2 3">
    <name type="scientific">Caballeronia pedi</name>
    <dbReference type="NCBI Taxonomy" id="1777141"/>
    <lineage>
        <taxon>Bacteria</taxon>
        <taxon>Pseudomonadati</taxon>
        <taxon>Pseudomonadota</taxon>
        <taxon>Betaproteobacteria</taxon>
        <taxon>Burkholderiales</taxon>
        <taxon>Burkholderiaceae</taxon>
        <taxon>Caballeronia</taxon>
    </lineage>
</organism>
<dbReference type="RefSeq" id="WP_061173473.1">
    <property type="nucleotide sequence ID" value="NZ_FCOE02000002.1"/>
</dbReference>
<dbReference type="AlphaFoldDB" id="A0A157ZLN4"/>
<dbReference type="SUPFAM" id="SSF53474">
    <property type="entry name" value="alpha/beta-Hydrolases"/>
    <property type="match status" value="1"/>
</dbReference>
<comment type="caution">
    <text evidence="2">The sequence shown here is derived from an EMBL/GenBank/DDBJ whole genome shotgun (WGS) entry which is preliminary data.</text>
</comment>
<dbReference type="PANTHER" id="PTHR43798:SF33">
    <property type="entry name" value="HYDROLASE, PUTATIVE (AFU_ORTHOLOGUE AFUA_2G14860)-RELATED"/>
    <property type="match status" value="1"/>
</dbReference>
<dbReference type="GO" id="GO:0016787">
    <property type="term" value="F:hydrolase activity"/>
    <property type="evidence" value="ECO:0007669"/>
    <property type="project" value="UniProtKB-KW"/>
</dbReference>
<dbReference type="InterPro" id="IPR000073">
    <property type="entry name" value="AB_hydrolase_1"/>
</dbReference>
<feature type="domain" description="AB hydrolase-1" evidence="1">
    <location>
        <begin position="13"/>
        <end position="259"/>
    </location>
</feature>
<dbReference type="GO" id="GO:0016020">
    <property type="term" value="C:membrane"/>
    <property type="evidence" value="ECO:0007669"/>
    <property type="project" value="TreeGrafter"/>
</dbReference>
<evidence type="ECO:0000313" key="3">
    <source>
        <dbReference type="Proteomes" id="UP000054911"/>
    </source>
</evidence>
<gene>
    <name evidence="2" type="ORF">AWB80_00976</name>
</gene>
<accession>A0A157ZLN4</accession>
<dbReference type="PANTHER" id="PTHR43798">
    <property type="entry name" value="MONOACYLGLYCEROL LIPASE"/>
    <property type="match status" value="1"/>
</dbReference>
<protein>
    <submittedName>
        <fullName evidence="2">Alpha/beta hydrolase</fullName>
    </submittedName>
</protein>
<dbReference type="Proteomes" id="UP000054911">
    <property type="component" value="Unassembled WGS sequence"/>
</dbReference>
<dbReference type="EMBL" id="FCOE02000002">
    <property type="protein sequence ID" value="SAK45877.1"/>
    <property type="molecule type" value="Genomic_DNA"/>
</dbReference>
<dbReference type="OrthoDB" id="6117067at2"/>
<dbReference type="InterPro" id="IPR029058">
    <property type="entry name" value="AB_hydrolase_fold"/>
</dbReference>
<evidence type="ECO:0000259" key="1">
    <source>
        <dbReference type="Pfam" id="PF12697"/>
    </source>
</evidence>
<sequence>MKMPNDQYADSPVIALHCSGAGANQWRQLGETLDDLGSATARYTLIAPEHYGCDSVGPWSGERAFTLADEAARTVEIIDRQRGKVHLVGHSYGGGVALRAALERPHGVASITLYEPSAFHLLKGMGARGAAEFAEILAIAARTAEGVVAGDLRGAASSFVDYWSGQGAWSALRPSVQAMLTRWVPKAPLDFRALIHEPTPASAYAALRIPTLVMRGEHAPAPTRLIAETLPDLMPAAKLIVVPEAGHMGPLTHAPAVNAAIARHIAQCDAPAERLAE</sequence>
<keyword evidence="2" id="KW-0378">Hydrolase</keyword>
<proteinExistence type="predicted"/>
<dbReference type="Pfam" id="PF12697">
    <property type="entry name" value="Abhydrolase_6"/>
    <property type="match status" value="1"/>
</dbReference>
<evidence type="ECO:0000313" key="2">
    <source>
        <dbReference type="EMBL" id="SAK45877.1"/>
    </source>
</evidence>
<keyword evidence="3" id="KW-1185">Reference proteome</keyword>
<dbReference type="Gene3D" id="3.40.50.1820">
    <property type="entry name" value="alpha/beta hydrolase"/>
    <property type="match status" value="1"/>
</dbReference>
<reference evidence="2" key="1">
    <citation type="submission" date="2016-01" db="EMBL/GenBank/DDBJ databases">
        <authorList>
            <person name="Peeters C."/>
        </authorList>
    </citation>
    <scope>NUCLEOTIDE SEQUENCE [LARGE SCALE GENOMIC DNA]</scope>
    <source>
        <strain evidence="2">LMG 29323</strain>
    </source>
</reference>
<dbReference type="STRING" id="1777141.AWB80_00976"/>
<name>A0A157ZLN4_9BURK</name>
<dbReference type="InterPro" id="IPR050266">
    <property type="entry name" value="AB_hydrolase_sf"/>
</dbReference>